<dbReference type="GeneID" id="105422947"/>
<dbReference type="Proteomes" id="UP000504615">
    <property type="component" value="Unplaced"/>
</dbReference>
<sequence>MENCIVNGNINNDLLSQSYSQSIERITGTKDDIFDFQIPKELLEVRKKTWSNLFNKYSKEIADDIELNVDTLEPQEEEEEKQGTGEEKEISEEEYSCGRRIHRTPMRIPATLVQYWINTGNPPYKMLLNESKVSESGSSLSEKETTLLASLVPNATNMRNVTDEQKHRNDSSCSSVDTAAYIRSNTYITKKADTMAIIEGAKCIQSKSLKKTISVIKDADVTSNNKIKHIGTARIDRKIQNNDNNVNASILNIELHSPMECMTEIYDQADTSALMSADTVLFDMRSQNLSHEETNKIDELNVNQRSLNIHTIDNIASTFQEFDKASKRLIGNNKNNDDANQDQRLEKNTLHKKQMKYQSNITRKIIAKDTSLAAFRCKKLYTGRDSPVDLILTEIHDTNRLSRAKQSLHPALDSDSMINKETFVLHKNKDKLSNRNNIGSKNVKRKREKERASIFNKISTDKHTNNGKIQDFNIDNSYKSLSDSQHDSHHRQYDISFQNDSNIFVQNVKCKPNFTSINLQPVVLLERIKPFYKEYEFKSDENIHITDKTSIYDDKRLNKCRKLYYKFENLKLETIDDESTTLICQRNVAELRHVSSCLSDCSFDLKLNVEDDSVLNARKKDGKISKISLKDSEMSQNRKSCIEEFPRTQLLNKHINSTIESQILNKNKIIEQNVLLNKSKTYSPLYGRNNTDNVKLREIKIMLERLPLLVKQCANSEAKIQDLNKNDIIWQKEISNKTYSNSYVTNKKDNVKLREIRIVLERLPANVYLKEDSNVTNINIFHNKKKISQNINLSTNCKRELRIKKFSKIDATCEIGTPVRTTDHEVDNYSSKMNTKSKENNVKICSTLDTILNRNESFDKVESDFAFRHKTFQHKDNGKISQDDHSKCRILTFTSSDEDDFVESLHPKKRLKVKSTNDKMLETNIAGKSYSLYNQTNSVTSNKNKHRCSENLNRVIHSSEKTVRKNIGLINEEKKHGEIFEIKSFDSMQPTTASIQMCKNERFIFSSANGNSISDNSSECRRKTSFFDHDTSNNGTIRCSNRMIKKNGKEQIKDKIHVTFFQTKTFYTNSSDSEESNSYTSSSCKMLKNFTTSNKLQYRNCANSKEILDNSIVKKYSKGYLGSLNSSLEKYDRMHNERLNSKSIEKKVKVNKRIANNKESDNDINLKIDNTRKDTSSSFLTNDVQDASVQEKIFLNTNLERTNFDRISKNTEISHELKNLGAIQQDDVTSTVKLLMFQTKSYYDSSDSSEIL</sequence>
<organism evidence="2 3">
    <name type="scientific">Pogonomyrmex barbatus</name>
    <name type="common">red harvester ant</name>
    <dbReference type="NCBI Taxonomy" id="144034"/>
    <lineage>
        <taxon>Eukaryota</taxon>
        <taxon>Metazoa</taxon>
        <taxon>Ecdysozoa</taxon>
        <taxon>Arthropoda</taxon>
        <taxon>Hexapoda</taxon>
        <taxon>Insecta</taxon>
        <taxon>Pterygota</taxon>
        <taxon>Neoptera</taxon>
        <taxon>Endopterygota</taxon>
        <taxon>Hymenoptera</taxon>
        <taxon>Apocrita</taxon>
        <taxon>Aculeata</taxon>
        <taxon>Formicoidea</taxon>
        <taxon>Formicidae</taxon>
        <taxon>Myrmicinae</taxon>
        <taxon>Pogonomyrmex</taxon>
    </lineage>
</organism>
<dbReference type="RefSeq" id="XP_011630834.1">
    <property type="nucleotide sequence ID" value="XM_011632532.2"/>
</dbReference>
<dbReference type="AlphaFoldDB" id="A0A6I9VSR0"/>
<dbReference type="KEGG" id="pbar:105422947"/>
<reference evidence="3" key="1">
    <citation type="submission" date="2025-08" db="UniProtKB">
        <authorList>
            <consortium name="RefSeq"/>
        </authorList>
    </citation>
    <scope>IDENTIFICATION</scope>
</reference>
<protein>
    <submittedName>
        <fullName evidence="3">Uncharacterized protein LOC105422947</fullName>
    </submittedName>
</protein>
<accession>A0A6I9VSR0</accession>
<gene>
    <name evidence="3" type="primary">LOC105422947</name>
</gene>
<keyword evidence="2" id="KW-1185">Reference proteome</keyword>
<feature type="region of interest" description="Disordered" evidence="1">
    <location>
        <begin position="70"/>
        <end position="95"/>
    </location>
</feature>
<proteinExistence type="predicted"/>
<name>A0A6I9VSR0_9HYME</name>
<dbReference type="OrthoDB" id="7617269at2759"/>
<evidence type="ECO:0000256" key="1">
    <source>
        <dbReference type="SAM" id="MobiDB-lite"/>
    </source>
</evidence>
<evidence type="ECO:0000313" key="3">
    <source>
        <dbReference type="RefSeq" id="XP_011630834.1"/>
    </source>
</evidence>
<evidence type="ECO:0000313" key="2">
    <source>
        <dbReference type="Proteomes" id="UP000504615"/>
    </source>
</evidence>
<feature type="compositionally biased region" description="Acidic residues" evidence="1">
    <location>
        <begin position="70"/>
        <end position="80"/>
    </location>
</feature>